<evidence type="ECO:0000256" key="5">
    <source>
        <dbReference type="ARBA" id="ARBA00022705"/>
    </source>
</evidence>
<dbReference type="GO" id="GO:0003887">
    <property type="term" value="F:DNA-directed DNA polymerase activity"/>
    <property type="evidence" value="ECO:0007669"/>
    <property type="project" value="UniProtKB-UniRule"/>
</dbReference>
<keyword evidence="5 13" id="KW-0235">DNA replication</keyword>
<keyword evidence="2 13" id="KW-0515">Mutator protein</keyword>
<evidence type="ECO:0000313" key="17">
    <source>
        <dbReference type="Proteomes" id="UP001139158"/>
    </source>
</evidence>
<feature type="domain" description="UmuC" evidence="15">
    <location>
        <begin position="45"/>
        <end position="225"/>
    </location>
</feature>
<evidence type="ECO:0000256" key="10">
    <source>
        <dbReference type="ARBA" id="ARBA00023204"/>
    </source>
</evidence>
<dbReference type="Proteomes" id="UP001139158">
    <property type="component" value="Unassembled WGS sequence"/>
</dbReference>
<keyword evidence="6 13" id="KW-0479">Metal-binding</keyword>
<feature type="binding site" evidence="13">
    <location>
        <position position="143"/>
    </location>
    <ligand>
        <name>Mg(2+)</name>
        <dbReference type="ChEBI" id="CHEBI:18420"/>
    </ligand>
</feature>
<evidence type="ECO:0000256" key="2">
    <source>
        <dbReference type="ARBA" id="ARBA00022457"/>
    </source>
</evidence>
<dbReference type="FunFam" id="3.30.1490.100:FF:000004">
    <property type="entry name" value="DNA polymerase IV"/>
    <property type="match status" value="1"/>
</dbReference>
<keyword evidence="3 13" id="KW-0808">Transferase</keyword>
<protein>
    <recommendedName>
        <fullName evidence="13">DNA polymerase IV</fullName>
        <shortName evidence="13">Pol IV</shortName>
        <ecNumber evidence="13">2.7.7.7</ecNumber>
    </recommendedName>
</protein>
<evidence type="ECO:0000259" key="15">
    <source>
        <dbReference type="PROSITE" id="PS50173"/>
    </source>
</evidence>
<evidence type="ECO:0000256" key="14">
    <source>
        <dbReference type="SAM" id="MobiDB-lite"/>
    </source>
</evidence>
<keyword evidence="7 13" id="KW-0227">DNA damage</keyword>
<dbReference type="AlphaFoldDB" id="A0A9X1MH42"/>
<comment type="cofactor">
    <cofactor evidence="13">
        <name>Mg(2+)</name>
        <dbReference type="ChEBI" id="CHEBI:18420"/>
    </cofactor>
    <text evidence="13">Binds 2 magnesium ions per subunit.</text>
</comment>
<feature type="active site" evidence="13">
    <location>
        <position position="144"/>
    </location>
</feature>
<dbReference type="PANTHER" id="PTHR11076">
    <property type="entry name" value="DNA REPAIR POLYMERASE UMUC / TRANSFERASE FAMILY MEMBER"/>
    <property type="match status" value="1"/>
</dbReference>
<comment type="subcellular location">
    <subcellularLocation>
        <location evidence="13">Cytoplasm</location>
    </subcellularLocation>
</comment>
<dbReference type="InterPro" id="IPR043502">
    <property type="entry name" value="DNA/RNA_pol_sf"/>
</dbReference>
<evidence type="ECO:0000256" key="11">
    <source>
        <dbReference type="ARBA" id="ARBA00025589"/>
    </source>
</evidence>
<dbReference type="Gene3D" id="1.10.150.20">
    <property type="entry name" value="5' to 3' exonuclease, C-terminal subdomain"/>
    <property type="match status" value="1"/>
</dbReference>
<dbReference type="InterPro" id="IPR043128">
    <property type="entry name" value="Rev_trsase/Diguanyl_cyclase"/>
</dbReference>
<evidence type="ECO:0000256" key="8">
    <source>
        <dbReference type="ARBA" id="ARBA00022842"/>
    </source>
</evidence>
<dbReference type="GO" id="GO:0003684">
    <property type="term" value="F:damaged DNA binding"/>
    <property type="evidence" value="ECO:0007669"/>
    <property type="project" value="InterPro"/>
</dbReference>
<evidence type="ECO:0000256" key="7">
    <source>
        <dbReference type="ARBA" id="ARBA00022763"/>
    </source>
</evidence>
<keyword evidence="4 13" id="KW-0548">Nucleotidyltransferase</keyword>
<dbReference type="SUPFAM" id="SSF100879">
    <property type="entry name" value="Lesion bypass DNA polymerase (Y-family), little finger domain"/>
    <property type="match status" value="1"/>
</dbReference>
<dbReference type="CDD" id="cd03586">
    <property type="entry name" value="PolY_Pol_IV_kappa"/>
    <property type="match status" value="1"/>
</dbReference>
<comment type="similarity">
    <text evidence="1 13">Belongs to the DNA polymerase type-Y family.</text>
</comment>
<evidence type="ECO:0000313" key="16">
    <source>
        <dbReference type="EMBL" id="MCC3299165.1"/>
    </source>
</evidence>
<feature type="binding site" evidence="13">
    <location>
        <position position="49"/>
    </location>
    <ligand>
        <name>Mg(2+)</name>
        <dbReference type="ChEBI" id="CHEBI:18420"/>
    </ligand>
</feature>
<sequence>MRIRIDEGSGPVSSLGDRQGGPGGVYDEDVGTEPEAVQAHRDCTIMHVDMDAFYVSVELLRRPDLVGVPVIVGGLGGRSVVLSASYEARRYGVRSAMPMATARRLCPQAQVLEPHQDVYRRVSARLMEIFESITPLVEPLSVDEAFLDIAGSMRRLGPPRTIGELIRTRVRTELGITASVGIASTKFVAKIASTRSKPDGLLLVPKDGTISFLHALDVSALWGVGAKTREALARVGISTVADVANTPPAVLQRLLGATGLHVHELSWGRDPRAVTPVRVEKSIGAEETFATDVDDDEALETELLRLAHRTAARMRSAGLQCRSVSLKLRYADFSTLTRTRTLAEPVDSAQLLYEAVRGLLAGLGRRPMSVRLVGLRAEHLESAEGAAQQLTLDGRDDNWRSAEDALDRINRRFGNGGIMPARLLRPENQETRRTGDKHA</sequence>
<keyword evidence="13" id="KW-0963">Cytoplasm</keyword>
<feature type="site" description="Substrate discrimination" evidence="13">
    <location>
        <position position="54"/>
    </location>
</feature>
<keyword evidence="9 13" id="KW-0239">DNA-directed DNA polymerase</keyword>
<feature type="region of interest" description="Disordered" evidence="14">
    <location>
        <begin position="1"/>
        <end position="30"/>
    </location>
</feature>
<dbReference type="InterPro" id="IPR001126">
    <property type="entry name" value="UmuC"/>
</dbReference>
<dbReference type="Gene3D" id="3.30.1490.100">
    <property type="entry name" value="DNA polymerase, Y-family, little finger domain"/>
    <property type="match status" value="1"/>
</dbReference>
<dbReference type="GO" id="GO:0006281">
    <property type="term" value="P:DNA repair"/>
    <property type="evidence" value="ECO:0007669"/>
    <property type="project" value="UniProtKB-UniRule"/>
</dbReference>
<dbReference type="Pfam" id="PF11799">
    <property type="entry name" value="IMS_C"/>
    <property type="match status" value="1"/>
</dbReference>
<dbReference type="NCBIfam" id="NF002677">
    <property type="entry name" value="PRK02406.1"/>
    <property type="match status" value="1"/>
</dbReference>
<keyword evidence="10 13" id="KW-0234">DNA repair</keyword>
<dbReference type="Gene3D" id="3.30.70.270">
    <property type="match status" value="1"/>
</dbReference>
<dbReference type="Pfam" id="PF00817">
    <property type="entry name" value="IMS"/>
    <property type="match status" value="1"/>
</dbReference>
<organism evidence="16 17">
    <name type="scientific">Arthrobacter caoxuetaonis</name>
    <dbReference type="NCBI Taxonomy" id="2886935"/>
    <lineage>
        <taxon>Bacteria</taxon>
        <taxon>Bacillati</taxon>
        <taxon>Actinomycetota</taxon>
        <taxon>Actinomycetes</taxon>
        <taxon>Micrococcales</taxon>
        <taxon>Micrococcaceae</taxon>
        <taxon>Arthrobacter</taxon>
    </lineage>
</organism>
<evidence type="ECO:0000256" key="3">
    <source>
        <dbReference type="ARBA" id="ARBA00022679"/>
    </source>
</evidence>
<evidence type="ECO:0000256" key="4">
    <source>
        <dbReference type="ARBA" id="ARBA00022695"/>
    </source>
</evidence>
<dbReference type="PROSITE" id="PS50173">
    <property type="entry name" value="UMUC"/>
    <property type="match status" value="1"/>
</dbReference>
<dbReference type="EC" id="2.7.7.7" evidence="13"/>
<reference evidence="16" key="1">
    <citation type="submission" date="2021-10" db="EMBL/GenBank/DDBJ databases">
        <title>Novel species in genus Arthrobacter.</title>
        <authorList>
            <person name="Liu Y."/>
        </authorList>
    </citation>
    <scope>NUCLEOTIDE SEQUENCE</scope>
    <source>
        <strain evidence="16">Zg-Y453</strain>
    </source>
</reference>
<comment type="caution">
    <text evidence="16">The sequence shown here is derived from an EMBL/GenBank/DDBJ whole genome shotgun (WGS) entry which is preliminary data.</text>
</comment>
<dbReference type="HAMAP" id="MF_01113">
    <property type="entry name" value="DNApol_IV"/>
    <property type="match status" value="1"/>
</dbReference>
<dbReference type="GO" id="GO:0000287">
    <property type="term" value="F:magnesium ion binding"/>
    <property type="evidence" value="ECO:0007669"/>
    <property type="project" value="UniProtKB-UniRule"/>
</dbReference>
<evidence type="ECO:0000256" key="12">
    <source>
        <dbReference type="ARBA" id="ARBA00049244"/>
    </source>
</evidence>
<name>A0A9X1MH42_9MICC</name>
<dbReference type="NCBIfam" id="NF003015">
    <property type="entry name" value="PRK03858.1"/>
    <property type="match status" value="1"/>
</dbReference>
<keyword evidence="17" id="KW-1185">Reference proteome</keyword>
<dbReference type="RefSeq" id="WP_227897143.1">
    <property type="nucleotide sequence ID" value="NZ_CP099466.1"/>
</dbReference>
<proteinExistence type="inferred from homology"/>
<dbReference type="GO" id="GO:0042276">
    <property type="term" value="P:error-prone translesion synthesis"/>
    <property type="evidence" value="ECO:0007669"/>
    <property type="project" value="TreeGrafter"/>
</dbReference>
<accession>A0A9X1MH42</accession>
<comment type="catalytic activity">
    <reaction evidence="12 13">
        <text>DNA(n) + a 2'-deoxyribonucleoside 5'-triphosphate = DNA(n+1) + diphosphate</text>
        <dbReference type="Rhea" id="RHEA:22508"/>
        <dbReference type="Rhea" id="RHEA-COMP:17339"/>
        <dbReference type="Rhea" id="RHEA-COMP:17340"/>
        <dbReference type="ChEBI" id="CHEBI:33019"/>
        <dbReference type="ChEBI" id="CHEBI:61560"/>
        <dbReference type="ChEBI" id="CHEBI:173112"/>
        <dbReference type="EC" id="2.7.7.7"/>
    </reaction>
</comment>
<evidence type="ECO:0000256" key="9">
    <source>
        <dbReference type="ARBA" id="ARBA00022932"/>
    </source>
</evidence>
<dbReference type="InterPro" id="IPR050116">
    <property type="entry name" value="DNA_polymerase-Y"/>
</dbReference>
<comment type="function">
    <text evidence="11 13">Poorly processive, error-prone DNA polymerase involved in untargeted mutagenesis. Copies undamaged DNA at stalled replication forks, which arise in vivo from mismatched or misaligned primer ends. These misaligned primers can be extended by PolIV. Exhibits no 3'-5' exonuclease (proofreading) activity. May be involved in translesional synthesis, in conjunction with the beta clamp from PolIII.</text>
</comment>
<evidence type="ECO:0000256" key="1">
    <source>
        <dbReference type="ARBA" id="ARBA00010945"/>
    </source>
</evidence>
<dbReference type="InterPro" id="IPR017961">
    <property type="entry name" value="DNA_pol_Y-fam_little_finger"/>
</dbReference>
<dbReference type="Gene3D" id="3.40.1170.60">
    <property type="match status" value="1"/>
</dbReference>
<keyword evidence="8 13" id="KW-0460">Magnesium</keyword>
<dbReference type="InterPro" id="IPR022880">
    <property type="entry name" value="DNApol_IV"/>
</dbReference>
<dbReference type="GO" id="GO:0009432">
    <property type="term" value="P:SOS response"/>
    <property type="evidence" value="ECO:0007669"/>
    <property type="project" value="TreeGrafter"/>
</dbReference>
<comment type="subunit">
    <text evidence="13">Monomer.</text>
</comment>
<dbReference type="InterPro" id="IPR036775">
    <property type="entry name" value="DNA_pol_Y-fam_lit_finger_sf"/>
</dbReference>
<dbReference type="GO" id="GO:0006261">
    <property type="term" value="P:DNA-templated DNA replication"/>
    <property type="evidence" value="ECO:0007669"/>
    <property type="project" value="UniProtKB-UniRule"/>
</dbReference>
<dbReference type="SUPFAM" id="SSF56672">
    <property type="entry name" value="DNA/RNA polymerases"/>
    <property type="match status" value="1"/>
</dbReference>
<dbReference type="PANTHER" id="PTHR11076:SF33">
    <property type="entry name" value="DNA POLYMERASE KAPPA"/>
    <property type="match status" value="1"/>
</dbReference>
<evidence type="ECO:0000256" key="13">
    <source>
        <dbReference type="HAMAP-Rule" id="MF_01113"/>
    </source>
</evidence>
<keyword evidence="13" id="KW-0238">DNA-binding</keyword>
<evidence type="ECO:0000256" key="6">
    <source>
        <dbReference type="ARBA" id="ARBA00022723"/>
    </source>
</evidence>
<gene>
    <name evidence="13 16" type="primary">dinB</name>
    <name evidence="16" type="ORF">LJ757_15345</name>
</gene>
<dbReference type="EMBL" id="JAJFZV010000016">
    <property type="protein sequence ID" value="MCC3299165.1"/>
    <property type="molecule type" value="Genomic_DNA"/>
</dbReference>
<dbReference type="GO" id="GO:0005829">
    <property type="term" value="C:cytosol"/>
    <property type="evidence" value="ECO:0007669"/>
    <property type="project" value="TreeGrafter"/>
</dbReference>